<protein>
    <submittedName>
        <fullName evidence="1">Unannotated protein</fullName>
    </submittedName>
</protein>
<gene>
    <name evidence="1" type="ORF">UFOPK2872_00496</name>
</gene>
<sequence>MTVAPPFVAGTDHVSEMELRSTVPTVTSSGALGNAAAHGTAMTTEDDAPVPSVFEALTRN</sequence>
<accession>A0A6J6UPP8</accession>
<organism evidence="1">
    <name type="scientific">freshwater metagenome</name>
    <dbReference type="NCBI Taxonomy" id="449393"/>
    <lineage>
        <taxon>unclassified sequences</taxon>
        <taxon>metagenomes</taxon>
        <taxon>ecological metagenomes</taxon>
    </lineage>
</organism>
<proteinExistence type="predicted"/>
<evidence type="ECO:0000313" key="1">
    <source>
        <dbReference type="EMBL" id="CAB4761008.1"/>
    </source>
</evidence>
<dbReference type="AlphaFoldDB" id="A0A6J6UPP8"/>
<reference evidence="1" key="1">
    <citation type="submission" date="2020-05" db="EMBL/GenBank/DDBJ databases">
        <authorList>
            <person name="Chiriac C."/>
            <person name="Salcher M."/>
            <person name="Ghai R."/>
            <person name="Kavagutti S V."/>
        </authorList>
    </citation>
    <scope>NUCLEOTIDE SEQUENCE</scope>
</reference>
<name>A0A6J6UPP8_9ZZZZ</name>
<dbReference type="EMBL" id="CAEZZM010000042">
    <property type="protein sequence ID" value="CAB4761008.1"/>
    <property type="molecule type" value="Genomic_DNA"/>
</dbReference>